<protein>
    <recommendedName>
        <fullName evidence="5">Obg-like ATPase homolog</fullName>
    </recommendedName>
</protein>
<dbReference type="InterPro" id="IPR012675">
    <property type="entry name" value="Beta-grasp_dom_sf"/>
</dbReference>
<dbReference type="FunFam" id="3.10.20.30:FF:000001">
    <property type="entry name" value="Ribosome-binding ATPase YchF"/>
    <property type="match status" value="1"/>
</dbReference>
<dbReference type="InterPro" id="IPR027417">
    <property type="entry name" value="P-loop_NTPase"/>
</dbReference>
<dbReference type="PROSITE" id="PS51880">
    <property type="entry name" value="TGS"/>
    <property type="match status" value="1"/>
</dbReference>
<dbReference type="PIRSF" id="PIRSF006641">
    <property type="entry name" value="CHP00092"/>
    <property type="match status" value="1"/>
</dbReference>
<dbReference type="SUPFAM" id="SSF81271">
    <property type="entry name" value="TGS-like"/>
    <property type="match status" value="1"/>
</dbReference>
<dbReference type="CDD" id="cd01900">
    <property type="entry name" value="YchF"/>
    <property type="match status" value="1"/>
</dbReference>
<accession>A0AAN7U002</accession>
<dbReference type="GO" id="GO:0005525">
    <property type="term" value="F:GTP binding"/>
    <property type="evidence" value="ECO:0007669"/>
    <property type="project" value="InterPro"/>
</dbReference>
<organism evidence="8 9">
    <name type="scientific">Dictyostelium firmibasis</name>
    <dbReference type="NCBI Taxonomy" id="79012"/>
    <lineage>
        <taxon>Eukaryota</taxon>
        <taxon>Amoebozoa</taxon>
        <taxon>Evosea</taxon>
        <taxon>Eumycetozoa</taxon>
        <taxon>Dictyostelia</taxon>
        <taxon>Dictyosteliales</taxon>
        <taxon>Dictyosteliaceae</taxon>
        <taxon>Dictyostelium</taxon>
    </lineage>
</organism>
<dbReference type="SUPFAM" id="SSF52540">
    <property type="entry name" value="P-loop containing nucleoside triphosphate hydrolases"/>
    <property type="match status" value="1"/>
</dbReference>
<evidence type="ECO:0000313" key="8">
    <source>
        <dbReference type="EMBL" id="KAK5582332.1"/>
    </source>
</evidence>
<dbReference type="InterPro" id="IPR006073">
    <property type="entry name" value="GTP-bd"/>
</dbReference>
<dbReference type="InterPro" id="IPR041706">
    <property type="entry name" value="YchF_N"/>
</dbReference>
<dbReference type="Pfam" id="PF06071">
    <property type="entry name" value="YchF-GTPase_C"/>
    <property type="match status" value="1"/>
</dbReference>
<dbReference type="InterPro" id="IPR023192">
    <property type="entry name" value="TGS-like_dom_sf"/>
</dbReference>
<dbReference type="InterPro" id="IPR004095">
    <property type="entry name" value="TGS"/>
</dbReference>
<dbReference type="EMBL" id="JAVFKY010000001">
    <property type="protein sequence ID" value="KAK5582332.1"/>
    <property type="molecule type" value="Genomic_DNA"/>
</dbReference>
<evidence type="ECO:0000256" key="1">
    <source>
        <dbReference type="ARBA" id="ARBA00001946"/>
    </source>
</evidence>
<dbReference type="PROSITE" id="PS51710">
    <property type="entry name" value="G_OBG"/>
    <property type="match status" value="1"/>
</dbReference>
<dbReference type="GO" id="GO:0005737">
    <property type="term" value="C:cytoplasm"/>
    <property type="evidence" value="ECO:0007669"/>
    <property type="project" value="TreeGrafter"/>
</dbReference>
<evidence type="ECO:0000256" key="3">
    <source>
        <dbReference type="ARBA" id="ARBA00022741"/>
    </source>
</evidence>
<reference evidence="8 9" key="1">
    <citation type="submission" date="2023-11" db="EMBL/GenBank/DDBJ databases">
        <title>Dfirmibasis_genome.</title>
        <authorList>
            <person name="Edelbroek B."/>
            <person name="Kjellin J."/>
            <person name="Jerlstrom-Hultqvist J."/>
            <person name="Soderbom F."/>
        </authorList>
    </citation>
    <scope>NUCLEOTIDE SEQUENCE [LARGE SCALE GENOMIC DNA]</scope>
    <source>
        <strain evidence="8 9">TNS-C-14</strain>
    </source>
</reference>
<comment type="cofactor">
    <cofactor evidence="1">
        <name>Mg(2+)</name>
        <dbReference type="ChEBI" id="CHEBI:18420"/>
    </cofactor>
</comment>
<dbReference type="Gene3D" id="1.10.150.300">
    <property type="entry name" value="TGS-like domain"/>
    <property type="match status" value="1"/>
</dbReference>
<dbReference type="GO" id="GO:0016887">
    <property type="term" value="F:ATP hydrolysis activity"/>
    <property type="evidence" value="ECO:0007669"/>
    <property type="project" value="InterPro"/>
</dbReference>
<comment type="caution">
    <text evidence="8">The sequence shown here is derived from an EMBL/GenBank/DDBJ whole genome shotgun (WGS) entry which is preliminary data.</text>
</comment>
<dbReference type="PRINTS" id="PR00326">
    <property type="entry name" value="GTP1OBG"/>
</dbReference>
<feature type="domain" description="TGS" evidence="7">
    <location>
        <begin position="325"/>
        <end position="409"/>
    </location>
</feature>
<dbReference type="Proteomes" id="UP001344447">
    <property type="component" value="Unassembled WGS sequence"/>
</dbReference>
<dbReference type="CDD" id="cd04867">
    <property type="entry name" value="TGS_YchF_OLA1"/>
    <property type="match status" value="1"/>
</dbReference>
<sequence length="410" mass="45529">MIKGIRLFNNITNAATQSQILFFRSFSTKGDKLKASHFMKTRGSCKSISIVGLPNIGKSTFFNALTSSNAAMAANFPFCTIDPNVGKVFVPDERLDYISDLLKTKSKVGVQLEFVDVAGLIKGAADGEGLGNKFLGNIRQTSLVCHLVRCFEDKGITHVSDEIDPIRDIETIETELILADLQSLEKMLTEGKKKQSNPELQMKFDLVKRISDLLHRGIPAREVEISEIEWPVFHSLHLLTSKPTIYTCNVAEGDAATGNKYTDLVKQYSISKGLEIEPVVISAKIESELANMEGNEETKKEFLQLYGLENNGLSKVINGAYKLLGLQSYYTASSNECHAWTFKAGWTAPKAAGVIHTDFEKGFIKCDTISYNDFIECKGDEKLAKEKGKQRSEGKTYIVNDGDVLFFKFN</sequence>
<dbReference type="GO" id="GO:0046872">
    <property type="term" value="F:metal ion binding"/>
    <property type="evidence" value="ECO:0007669"/>
    <property type="project" value="UniProtKB-KW"/>
</dbReference>
<dbReference type="GO" id="GO:0005524">
    <property type="term" value="F:ATP binding"/>
    <property type="evidence" value="ECO:0007669"/>
    <property type="project" value="UniProtKB-KW"/>
</dbReference>
<evidence type="ECO:0000256" key="5">
    <source>
        <dbReference type="ARBA" id="ARBA00068719"/>
    </source>
</evidence>
<proteinExistence type="predicted"/>
<dbReference type="Gene3D" id="3.40.50.300">
    <property type="entry name" value="P-loop containing nucleotide triphosphate hydrolases"/>
    <property type="match status" value="1"/>
</dbReference>
<name>A0AAN7U002_9MYCE</name>
<dbReference type="Gene3D" id="3.10.20.30">
    <property type="match status" value="1"/>
</dbReference>
<feature type="domain" description="OBG-type G" evidence="6">
    <location>
        <begin position="46"/>
        <end position="301"/>
    </location>
</feature>
<evidence type="ECO:0000256" key="2">
    <source>
        <dbReference type="ARBA" id="ARBA00022723"/>
    </source>
</evidence>
<dbReference type="NCBIfam" id="TIGR00092">
    <property type="entry name" value="redox-regulated ATPase YchF"/>
    <property type="match status" value="1"/>
</dbReference>
<evidence type="ECO:0000313" key="9">
    <source>
        <dbReference type="Proteomes" id="UP001344447"/>
    </source>
</evidence>
<keyword evidence="9" id="KW-1185">Reference proteome</keyword>
<dbReference type="Pfam" id="PF01926">
    <property type="entry name" value="MMR_HSR1"/>
    <property type="match status" value="1"/>
</dbReference>
<dbReference type="PANTHER" id="PTHR23305:SF18">
    <property type="entry name" value="OBG-TYPE G DOMAIN-CONTAINING PROTEIN"/>
    <property type="match status" value="1"/>
</dbReference>
<dbReference type="PANTHER" id="PTHR23305">
    <property type="entry name" value="OBG GTPASE FAMILY"/>
    <property type="match status" value="1"/>
</dbReference>
<dbReference type="InterPro" id="IPR004396">
    <property type="entry name" value="ATPase_YchF/OLA1"/>
</dbReference>
<dbReference type="InterPro" id="IPR012676">
    <property type="entry name" value="TGS-like"/>
</dbReference>
<keyword evidence="4" id="KW-0067">ATP-binding</keyword>
<dbReference type="InterPro" id="IPR013029">
    <property type="entry name" value="YchF_C"/>
</dbReference>
<evidence type="ECO:0000259" key="6">
    <source>
        <dbReference type="PROSITE" id="PS51710"/>
    </source>
</evidence>
<gene>
    <name evidence="8" type="ORF">RB653_003915</name>
</gene>
<dbReference type="InterPro" id="IPR031167">
    <property type="entry name" value="G_OBG"/>
</dbReference>
<evidence type="ECO:0000256" key="4">
    <source>
        <dbReference type="ARBA" id="ARBA00022840"/>
    </source>
</evidence>
<dbReference type="FunFam" id="1.10.150.300:FF:000001">
    <property type="entry name" value="Ribosome-binding ATPase YchF"/>
    <property type="match status" value="1"/>
</dbReference>
<keyword evidence="2" id="KW-0479">Metal-binding</keyword>
<keyword evidence="3" id="KW-0547">Nucleotide-binding</keyword>
<evidence type="ECO:0000259" key="7">
    <source>
        <dbReference type="PROSITE" id="PS51880"/>
    </source>
</evidence>
<dbReference type="AlphaFoldDB" id="A0AAN7U002"/>